<sequence length="264" mass="29971">MLGLEIGQFEFESMLEHLYYWSPGKLPPTIANLTHLVMVDISFNNITDIIQATEDFDIKYCIGTGAYGSVYRAQLPSGKIVALKKLHQLESQEPSFDRSFRNEVKMLTDIRHRNIVKLHGYCLHNRCMFLAYEYMDRGSLLWVLSNDDEGQELNWRKRFLSGGLETMMGKHPGEFISSSRNSGAPSMLLKGVLDSRLHLPFNARDAKDLVFGGTLALSCLCTYPISRPSMKNVANEFLASKPPLLLPFNDISIQQLINKESIYL</sequence>
<comment type="caution">
    <text evidence="1">The sequence shown here is derived from an EMBL/GenBank/DDBJ whole genome shotgun (WGS) entry which is preliminary data.</text>
</comment>
<proteinExistence type="predicted"/>
<accession>A0ACB9PYW9</accession>
<evidence type="ECO:0000313" key="2">
    <source>
        <dbReference type="Proteomes" id="UP000828941"/>
    </source>
</evidence>
<evidence type="ECO:0000313" key="1">
    <source>
        <dbReference type="EMBL" id="KAI4353920.1"/>
    </source>
</evidence>
<reference evidence="1 2" key="1">
    <citation type="journal article" date="2022" name="DNA Res.">
        <title>Chromosomal-level genome assembly of the orchid tree Bauhinia variegata (Leguminosae; Cercidoideae) supports the allotetraploid origin hypothesis of Bauhinia.</title>
        <authorList>
            <person name="Zhong Y."/>
            <person name="Chen Y."/>
            <person name="Zheng D."/>
            <person name="Pang J."/>
            <person name="Liu Y."/>
            <person name="Luo S."/>
            <person name="Meng S."/>
            <person name="Qian L."/>
            <person name="Wei D."/>
            <person name="Dai S."/>
            <person name="Zhou R."/>
        </authorList>
    </citation>
    <scope>NUCLEOTIDE SEQUENCE [LARGE SCALE GENOMIC DNA]</scope>
    <source>
        <strain evidence="1">BV-YZ2020</strain>
    </source>
</reference>
<dbReference type="Proteomes" id="UP000828941">
    <property type="component" value="Chromosome 2"/>
</dbReference>
<keyword evidence="2" id="KW-1185">Reference proteome</keyword>
<gene>
    <name evidence="1" type="ORF">L6164_002840</name>
</gene>
<organism evidence="1 2">
    <name type="scientific">Bauhinia variegata</name>
    <name type="common">Purple orchid tree</name>
    <name type="synonym">Phanera variegata</name>
    <dbReference type="NCBI Taxonomy" id="167791"/>
    <lineage>
        <taxon>Eukaryota</taxon>
        <taxon>Viridiplantae</taxon>
        <taxon>Streptophyta</taxon>
        <taxon>Embryophyta</taxon>
        <taxon>Tracheophyta</taxon>
        <taxon>Spermatophyta</taxon>
        <taxon>Magnoliopsida</taxon>
        <taxon>eudicotyledons</taxon>
        <taxon>Gunneridae</taxon>
        <taxon>Pentapetalae</taxon>
        <taxon>rosids</taxon>
        <taxon>fabids</taxon>
        <taxon>Fabales</taxon>
        <taxon>Fabaceae</taxon>
        <taxon>Cercidoideae</taxon>
        <taxon>Cercideae</taxon>
        <taxon>Bauhiniinae</taxon>
        <taxon>Bauhinia</taxon>
    </lineage>
</organism>
<name>A0ACB9PYW9_BAUVA</name>
<dbReference type="EMBL" id="CM039427">
    <property type="protein sequence ID" value="KAI4353920.1"/>
    <property type="molecule type" value="Genomic_DNA"/>
</dbReference>
<protein>
    <submittedName>
        <fullName evidence="1">Uncharacterized protein</fullName>
    </submittedName>
</protein>